<dbReference type="InterPro" id="IPR002528">
    <property type="entry name" value="MATE_fam"/>
</dbReference>
<feature type="transmembrane region" description="Helical" evidence="6">
    <location>
        <begin position="352"/>
        <end position="373"/>
    </location>
</feature>
<feature type="transmembrane region" description="Helical" evidence="6">
    <location>
        <begin position="125"/>
        <end position="145"/>
    </location>
</feature>
<evidence type="ECO:0000256" key="4">
    <source>
        <dbReference type="ARBA" id="ARBA00022989"/>
    </source>
</evidence>
<dbReference type="PANTHER" id="PTHR42893:SF9">
    <property type="entry name" value="PROTEIN DETOXIFICATION 46, CHLOROPLASTIC"/>
    <property type="match status" value="1"/>
</dbReference>
<protein>
    <recommendedName>
        <fullName evidence="10">Multidrug and toxic compound extrusion protein</fullName>
    </recommendedName>
</protein>
<name>A0A9W6ZJM7_9STRA</name>
<dbReference type="Pfam" id="PF01554">
    <property type="entry name" value="MatE"/>
    <property type="match status" value="1"/>
</dbReference>
<evidence type="ECO:0000313" key="9">
    <source>
        <dbReference type="Proteomes" id="UP001165122"/>
    </source>
</evidence>
<keyword evidence="9" id="KW-1185">Reference proteome</keyword>
<accession>A0A9W6ZJM7</accession>
<evidence type="ECO:0008006" key="10">
    <source>
        <dbReference type="Google" id="ProtNLM"/>
    </source>
</evidence>
<evidence type="ECO:0000256" key="2">
    <source>
        <dbReference type="ARBA" id="ARBA00010199"/>
    </source>
</evidence>
<feature type="transmembrane region" description="Helical" evidence="6">
    <location>
        <begin position="84"/>
        <end position="104"/>
    </location>
</feature>
<dbReference type="GO" id="GO:0015297">
    <property type="term" value="F:antiporter activity"/>
    <property type="evidence" value="ECO:0007669"/>
    <property type="project" value="InterPro"/>
</dbReference>
<dbReference type="GO" id="GO:0042910">
    <property type="term" value="F:xenobiotic transmembrane transporter activity"/>
    <property type="evidence" value="ECO:0007669"/>
    <property type="project" value="InterPro"/>
</dbReference>
<feature type="transmembrane region" description="Helical" evidence="6">
    <location>
        <begin position="216"/>
        <end position="235"/>
    </location>
</feature>
<feature type="signal peptide" evidence="7">
    <location>
        <begin position="1"/>
        <end position="21"/>
    </location>
</feature>
<comment type="caution">
    <text evidence="8">The sequence shown here is derived from an EMBL/GenBank/DDBJ whole genome shotgun (WGS) entry which is preliminary data.</text>
</comment>
<feature type="transmembrane region" description="Helical" evidence="6">
    <location>
        <begin position="241"/>
        <end position="263"/>
    </location>
</feature>
<keyword evidence="4 6" id="KW-1133">Transmembrane helix</keyword>
<feature type="transmembrane region" description="Helical" evidence="6">
    <location>
        <begin position="407"/>
        <end position="426"/>
    </location>
</feature>
<gene>
    <name evidence="8" type="ORF">TrLO_g984</name>
</gene>
<evidence type="ECO:0000256" key="7">
    <source>
        <dbReference type="SAM" id="SignalP"/>
    </source>
</evidence>
<organism evidence="8 9">
    <name type="scientific">Triparma laevis f. longispina</name>
    <dbReference type="NCBI Taxonomy" id="1714387"/>
    <lineage>
        <taxon>Eukaryota</taxon>
        <taxon>Sar</taxon>
        <taxon>Stramenopiles</taxon>
        <taxon>Ochrophyta</taxon>
        <taxon>Bolidophyceae</taxon>
        <taxon>Parmales</taxon>
        <taxon>Triparmaceae</taxon>
        <taxon>Triparma</taxon>
    </lineage>
</organism>
<feature type="chain" id="PRO_5040945011" description="Multidrug and toxic compound extrusion protein" evidence="7">
    <location>
        <begin position="22"/>
        <end position="536"/>
    </location>
</feature>
<reference evidence="9" key="1">
    <citation type="journal article" date="2023" name="Commun. Biol.">
        <title>Genome analysis of Parmales, the sister group of diatoms, reveals the evolutionary specialization of diatoms from phago-mixotrophs to photoautotrophs.</title>
        <authorList>
            <person name="Ban H."/>
            <person name="Sato S."/>
            <person name="Yoshikawa S."/>
            <person name="Yamada K."/>
            <person name="Nakamura Y."/>
            <person name="Ichinomiya M."/>
            <person name="Sato N."/>
            <person name="Blanc-Mathieu R."/>
            <person name="Endo H."/>
            <person name="Kuwata A."/>
            <person name="Ogata H."/>
        </authorList>
    </citation>
    <scope>NUCLEOTIDE SEQUENCE [LARGE SCALE GENOMIC DNA]</scope>
    <source>
        <strain evidence="9">NIES 3700</strain>
    </source>
</reference>
<feature type="transmembrane region" description="Helical" evidence="6">
    <location>
        <begin position="165"/>
        <end position="186"/>
    </location>
</feature>
<evidence type="ECO:0000313" key="8">
    <source>
        <dbReference type="EMBL" id="GMH51744.1"/>
    </source>
</evidence>
<dbReference type="PANTHER" id="PTHR42893">
    <property type="entry name" value="PROTEIN DETOXIFICATION 44, CHLOROPLASTIC-RELATED"/>
    <property type="match status" value="1"/>
</dbReference>
<dbReference type="GO" id="GO:0016020">
    <property type="term" value="C:membrane"/>
    <property type="evidence" value="ECO:0007669"/>
    <property type="project" value="UniProtKB-SubCell"/>
</dbReference>
<dbReference type="AlphaFoldDB" id="A0A9W6ZJM7"/>
<feature type="transmembrane region" description="Helical" evidence="6">
    <location>
        <begin position="324"/>
        <end position="345"/>
    </location>
</feature>
<evidence type="ECO:0000256" key="6">
    <source>
        <dbReference type="SAM" id="Phobius"/>
    </source>
</evidence>
<dbReference type="InterPro" id="IPR044644">
    <property type="entry name" value="DinF-like"/>
</dbReference>
<sequence length="536" mass="57608">MRITARAFACVLLLCIQSLSSFRIPAPTAPTRFSRSLLHRGVARPQSRPQSLLLSSIEPQEPAPPSLKPIPSPTVEFGYSRKSILFFILTVVGAWLSDPLLSLIDSTCVGRSNPLSLASLGPATMLIDSAIFLCWFLGISTTNLLASTNPPPSKGVKATDDHRKIIKTALGTAVLGGLLITSIMTLKSDALLRWISGPKNFAVIPEALSYVKIRGIGAPLAVVGMVCQAICLASLDTFTPAIAVLTSALLNILLDVSLCIYPFHFGVKGAAIATALSNAASSLILLSAVYKRNFKTEIGGSLRERVSRFAAMLKVPSTKDFLELIQFAGAIFGIIIGKLVCYSALTLSATRFGVTSLAAHNVLLRIFFFFGTFGDSLSQSVQNFLPTVYTANPRNPTSPSFVKFEKFHAQLGMGCAVVFSALALGFTGSKTMASAFTTDSTILSILSKSSPALALSLIFHPIVLLLEGSIIAKRDTNFLLGSYAATFGVLWVMMKKAVDLKNVWEGFVVFQGFRLLQYAGRYMWQRGKDVELNGSS</sequence>
<comment type="subcellular location">
    <subcellularLocation>
        <location evidence="1">Membrane</location>
        <topology evidence="1">Multi-pass membrane protein</topology>
    </subcellularLocation>
</comment>
<dbReference type="OrthoDB" id="423427at2759"/>
<keyword evidence="3 6" id="KW-0812">Transmembrane</keyword>
<keyword evidence="5 6" id="KW-0472">Membrane</keyword>
<comment type="similarity">
    <text evidence="2">Belongs to the multi antimicrobial extrusion (MATE) (TC 2.A.66.1) family.</text>
</comment>
<keyword evidence="7" id="KW-0732">Signal</keyword>
<evidence type="ECO:0000256" key="3">
    <source>
        <dbReference type="ARBA" id="ARBA00022692"/>
    </source>
</evidence>
<feature type="transmembrane region" description="Helical" evidence="6">
    <location>
        <begin position="452"/>
        <end position="472"/>
    </location>
</feature>
<proteinExistence type="inferred from homology"/>
<dbReference type="EMBL" id="BRXW01000409">
    <property type="protein sequence ID" value="GMH51744.1"/>
    <property type="molecule type" value="Genomic_DNA"/>
</dbReference>
<dbReference type="Proteomes" id="UP001165122">
    <property type="component" value="Unassembled WGS sequence"/>
</dbReference>
<evidence type="ECO:0000256" key="5">
    <source>
        <dbReference type="ARBA" id="ARBA00023136"/>
    </source>
</evidence>
<feature type="transmembrane region" description="Helical" evidence="6">
    <location>
        <begin position="478"/>
        <end position="494"/>
    </location>
</feature>
<evidence type="ECO:0000256" key="1">
    <source>
        <dbReference type="ARBA" id="ARBA00004141"/>
    </source>
</evidence>